<keyword evidence="11" id="KW-0443">Lipid metabolism</keyword>
<reference evidence="21 22" key="1">
    <citation type="submission" date="2019-05" db="EMBL/GenBank/DDBJ databases">
        <title>Mikania micrantha, genome provides insights into the molecular mechanism of rapid growth.</title>
        <authorList>
            <person name="Liu B."/>
        </authorList>
    </citation>
    <scope>NUCLEOTIDE SEQUENCE [LARGE SCALE GENOMIC DNA]</scope>
    <source>
        <strain evidence="21">NLD-2019</strain>
        <tissue evidence="21">Leaf</tissue>
    </source>
</reference>
<evidence type="ECO:0000256" key="12">
    <source>
        <dbReference type="ARBA" id="ARBA00023136"/>
    </source>
</evidence>
<evidence type="ECO:0000256" key="15">
    <source>
        <dbReference type="ARBA" id="ARBA00023930"/>
    </source>
</evidence>
<comment type="similarity">
    <text evidence="2">Belongs to the GST superfamily.</text>
</comment>
<evidence type="ECO:0000313" key="22">
    <source>
        <dbReference type="Proteomes" id="UP000326396"/>
    </source>
</evidence>
<dbReference type="SFLD" id="SFLDG01182">
    <property type="entry name" value="Prostaglandin_E_synthase_like"/>
    <property type="match status" value="1"/>
</dbReference>
<comment type="pathway">
    <text evidence="1">Lipid metabolism; prostaglandin biosynthesis.</text>
</comment>
<keyword evidence="7" id="KW-0643">Prostaglandin biosynthesis</keyword>
<evidence type="ECO:0000256" key="2">
    <source>
        <dbReference type="ARBA" id="ARBA00007409"/>
    </source>
</evidence>
<evidence type="ECO:0000256" key="17">
    <source>
        <dbReference type="ARBA" id="ARBA00031041"/>
    </source>
</evidence>
<keyword evidence="9" id="KW-0276">Fatty acid metabolism</keyword>
<name>A0A5N6LLV5_9ASTR</name>
<dbReference type="Pfam" id="PF13417">
    <property type="entry name" value="GST_N_3"/>
    <property type="match status" value="1"/>
</dbReference>
<comment type="caution">
    <text evidence="21">The sequence shown here is derived from an EMBL/GenBank/DDBJ whole genome shotgun (WGS) entry which is preliminary data.</text>
</comment>
<keyword evidence="8" id="KW-0812">Transmembrane</keyword>
<comment type="subcellular location">
    <subcellularLocation>
        <location evidence="18">Endomembrane system</location>
        <topology evidence="18">Single-pass membrane protein</topology>
    </subcellularLocation>
</comment>
<evidence type="ECO:0000256" key="14">
    <source>
        <dbReference type="ARBA" id="ARBA00023235"/>
    </source>
</evidence>
<dbReference type="InterPro" id="IPR034334">
    <property type="entry name" value="PGES2"/>
</dbReference>
<dbReference type="GO" id="GO:0050220">
    <property type="term" value="F:prostaglandin-E synthase activity"/>
    <property type="evidence" value="ECO:0007669"/>
    <property type="project" value="UniProtKB-EC"/>
</dbReference>
<keyword evidence="13" id="KW-0275">Fatty acid biosynthesis</keyword>
<dbReference type="OrthoDB" id="423541at2759"/>
<dbReference type="SUPFAM" id="SSF47616">
    <property type="entry name" value="GST C-terminal domain-like"/>
    <property type="match status" value="1"/>
</dbReference>
<evidence type="ECO:0000256" key="16">
    <source>
        <dbReference type="ARBA" id="ARBA00023931"/>
    </source>
</evidence>
<keyword evidence="12" id="KW-0472">Membrane</keyword>
<dbReference type="SUPFAM" id="SSF52833">
    <property type="entry name" value="Thioredoxin-like"/>
    <property type="match status" value="1"/>
</dbReference>
<evidence type="ECO:0000256" key="8">
    <source>
        <dbReference type="ARBA" id="ARBA00022692"/>
    </source>
</evidence>
<dbReference type="PROSITE" id="PS00195">
    <property type="entry name" value="GLUTAREDOXIN_1"/>
    <property type="match status" value="1"/>
</dbReference>
<keyword evidence="6" id="KW-0444">Lipid biosynthesis</keyword>
<evidence type="ECO:0000313" key="21">
    <source>
        <dbReference type="EMBL" id="KAD2393210.1"/>
    </source>
</evidence>
<evidence type="ECO:0000256" key="10">
    <source>
        <dbReference type="ARBA" id="ARBA00022989"/>
    </source>
</evidence>
<evidence type="ECO:0000256" key="18">
    <source>
        <dbReference type="ARBA" id="ARBA00037847"/>
    </source>
</evidence>
<evidence type="ECO:0000259" key="20">
    <source>
        <dbReference type="PROSITE" id="PS50404"/>
    </source>
</evidence>
<accession>A0A5N6LLV5</accession>
<dbReference type="InterPro" id="IPR036282">
    <property type="entry name" value="Glutathione-S-Trfase_C_sf"/>
</dbReference>
<evidence type="ECO:0000256" key="5">
    <source>
        <dbReference type="ARBA" id="ARBA00022501"/>
    </source>
</evidence>
<dbReference type="InterPro" id="IPR034335">
    <property type="entry name" value="PGES2_C"/>
</dbReference>
<evidence type="ECO:0000256" key="3">
    <source>
        <dbReference type="ARBA" id="ARBA00012203"/>
    </source>
</evidence>
<dbReference type="EMBL" id="SZYD01000019">
    <property type="protein sequence ID" value="KAD2393210.1"/>
    <property type="molecule type" value="Genomic_DNA"/>
</dbReference>
<dbReference type="InterPro" id="IPR040079">
    <property type="entry name" value="Glutathione_S-Trfase"/>
</dbReference>
<gene>
    <name evidence="21" type="ORF">E3N88_40187</name>
</gene>
<evidence type="ECO:0000256" key="9">
    <source>
        <dbReference type="ARBA" id="ARBA00022832"/>
    </source>
</evidence>
<evidence type="ECO:0000256" key="19">
    <source>
        <dbReference type="SAM" id="MobiDB-lite"/>
    </source>
</evidence>
<dbReference type="InterPro" id="IPR004045">
    <property type="entry name" value="Glutathione_S-Trfase_N"/>
</dbReference>
<dbReference type="Proteomes" id="UP000326396">
    <property type="component" value="Linkage Group LG9"/>
</dbReference>
<feature type="domain" description="GST N-terminal" evidence="20">
    <location>
        <begin position="101"/>
        <end position="177"/>
    </location>
</feature>
<dbReference type="Gene3D" id="1.20.1050.10">
    <property type="match status" value="1"/>
</dbReference>
<dbReference type="EC" id="5.3.99.3" evidence="3"/>
<feature type="compositionally biased region" description="Basic and acidic residues" evidence="19">
    <location>
        <begin position="378"/>
        <end position="387"/>
    </location>
</feature>
<evidence type="ECO:0000256" key="6">
    <source>
        <dbReference type="ARBA" id="ARBA00022516"/>
    </source>
</evidence>
<dbReference type="GO" id="GO:0012505">
    <property type="term" value="C:endomembrane system"/>
    <property type="evidence" value="ECO:0007669"/>
    <property type="project" value="UniProtKB-SubCell"/>
</dbReference>
<comment type="catalytic activity">
    <reaction evidence="15">
        <text>prostaglandin H2 = (12S)-hydroxy-(5Z,8E,10E)-heptadecatrienoate + malonaldehyde</text>
        <dbReference type="Rhea" id="RHEA:48644"/>
        <dbReference type="ChEBI" id="CHEBI:57405"/>
        <dbReference type="ChEBI" id="CHEBI:90694"/>
        <dbReference type="ChEBI" id="CHEBI:566274"/>
    </reaction>
    <physiologicalReaction direction="left-to-right" evidence="15">
        <dbReference type="Rhea" id="RHEA:48645"/>
    </physiologicalReaction>
</comment>
<dbReference type="PANTHER" id="PTHR12782">
    <property type="entry name" value="MICROSOMAL PROSTAGLANDIN E SYNTHASE-2"/>
    <property type="match status" value="1"/>
</dbReference>
<dbReference type="UniPathway" id="UPA00662"/>
<dbReference type="SFLD" id="SFLDG01203">
    <property type="entry name" value="Prostaglandin_E_synthase_like1"/>
    <property type="match status" value="1"/>
</dbReference>
<dbReference type="SFLD" id="SFLDS00019">
    <property type="entry name" value="Glutathione_Transferase_(cytos"/>
    <property type="match status" value="1"/>
</dbReference>
<dbReference type="Gene3D" id="3.40.30.10">
    <property type="entry name" value="Glutaredoxin"/>
    <property type="match status" value="1"/>
</dbReference>
<evidence type="ECO:0000256" key="11">
    <source>
        <dbReference type="ARBA" id="ARBA00023098"/>
    </source>
</evidence>
<evidence type="ECO:0000256" key="4">
    <source>
        <dbReference type="ARBA" id="ARBA00019474"/>
    </source>
</evidence>
<dbReference type="GO" id="GO:0005739">
    <property type="term" value="C:mitochondrion"/>
    <property type="evidence" value="ECO:0007669"/>
    <property type="project" value="TreeGrafter"/>
</dbReference>
<dbReference type="PANTHER" id="PTHR12782:SF12">
    <property type="entry name" value="PROSTAGLANDIN E SYNTHASE 2"/>
    <property type="match status" value="1"/>
</dbReference>
<evidence type="ECO:0000256" key="7">
    <source>
        <dbReference type="ARBA" id="ARBA00022585"/>
    </source>
</evidence>
<evidence type="ECO:0000256" key="1">
    <source>
        <dbReference type="ARBA" id="ARBA00004702"/>
    </source>
</evidence>
<proteinExistence type="inferred from homology"/>
<keyword evidence="22" id="KW-1185">Reference proteome</keyword>
<keyword evidence="14" id="KW-0413">Isomerase</keyword>
<organism evidence="21 22">
    <name type="scientific">Mikania micrantha</name>
    <name type="common">bitter vine</name>
    <dbReference type="NCBI Taxonomy" id="192012"/>
    <lineage>
        <taxon>Eukaryota</taxon>
        <taxon>Viridiplantae</taxon>
        <taxon>Streptophyta</taxon>
        <taxon>Embryophyta</taxon>
        <taxon>Tracheophyta</taxon>
        <taxon>Spermatophyta</taxon>
        <taxon>Magnoliopsida</taxon>
        <taxon>eudicotyledons</taxon>
        <taxon>Gunneridae</taxon>
        <taxon>Pentapetalae</taxon>
        <taxon>asterids</taxon>
        <taxon>campanulids</taxon>
        <taxon>Asterales</taxon>
        <taxon>Asteraceae</taxon>
        <taxon>Asteroideae</taxon>
        <taxon>Heliantheae alliance</taxon>
        <taxon>Eupatorieae</taxon>
        <taxon>Mikania</taxon>
    </lineage>
</organism>
<evidence type="ECO:0000256" key="13">
    <source>
        <dbReference type="ARBA" id="ARBA00023160"/>
    </source>
</evidence>
<dbReference type="GO" id="GO:0001516">
    <property type="term" value="P:prostaglandin biosynthetic process"/>
    <property type="evidence" value="ECO:0007669"/>
    <property type="project" value="UniProtKB-UniPathway"/>
</dbReference>
<dbReference type="AlphaFoldDB" id="A0A5N6LLV5"/>
<dbReference type="InterPro" id="IPR011767">
    <property type="entry name" value="GLR_AS"/>
</dbReference>
<dbReference type="PROSITE" id="PS51354">
    <property type="entry name" value="GLUTAREDOXIN_2"/>
    <property type="match status" value="1"/>
</dbReference>
<comment type="catalytic activity">
    <reaction evidence="16">
        <text>prostaglandin H2 = prostaglandin E2</text>
        <dbReference type="Rhea" id="RHEA:12893"/>
        <dbReference type="ChEBI" id="CHEBI:57405"/>
        <dbReference type="ChEBI" id="CHEBI:606564"/>
        <dbReference type="EC" id="5.3.99.3"/>
    </reaction>
    <physiologicalReaction direction="left-to-right" evidence="16">
        <dbReference type="Rhea" id="RHEA:12894"/>
    </physiologicalReaction>
</comment>
<sequence>MRRPSTLAGASTCLSRALLTTSEHHHPCNTLFQTASAYATNAGSSRRWFSTSMRSISSGGSSTKVLLSMGSLAASIATGASLLAEKEAYAKEPVNLDLIPKEVVLYQYESCPFCNKVKAFLDYYDVPYKVVEVNPLSKKEIKWSDYKKVPILMVDGEQLQDSSAIIDQLRSKLRPIKSNSLDDDDEEKKWRRWVDDHLVHVLSPNIYRNTSEALESFEYITSNGNFSFTEKYTVKYAGAAAMYFVSKKLKKKYNITDERTSLYEAVETWVDALDGREFLGLTPQVAKEIQKLRDMISSVPGVVKPIPEVPVTTHNISRFAPPICDAEIPNRFQTPTMKLYDGTTDPEEHEISYLLSEGHLKELLGKKKERRQNPNGFPKRDASPPKDAKVINFISGGSDICGTSYSAARRHAKEAKMENGERSTKTSTLTTEIVCVKLPTPWGVVKINSDQQEAKECYSSLMKATTRPSSP</sequence>
<keyword evidence="5" id="KW-0644">Prostaglandin metabolism</keyword>
<feature type="region of interest" description="Disordered" evidence="19">
    <location>
        <begin position="367"/>
        <end position="387"/>
    </location>
</feature>
<protein>
    <recommendedName>
        <fullName evidence="4">Prostaglandin E synthase 2</fullName>
        <ecNumber evidence="3">5.3.99.3</ecNumber>
    </recommendedName>
    <alternativeName>
        <fullName evidence="17">Microsomal prostaglandin E synthase 2</fullName>
    </alternativeName>
</protein>
<dbReference type="InterPro" id="IPR036249">
    <property type="entry name" value="Thioredoxin-like_sf"/>
</dbReference>
<dbReference type="PROSITE" id="PS50404">
    <property type="entry name" value="GST_NTER"/>
    <property type="match status" value="1"/>
</dbReference>
<dbReference type="CDD" id="cd03197">
    <property type="entry name" value="GST_C_mPGES2"/>
    <property type="match status" value="1"/>
</dbReference>
<keyword evidence="10" id="KW-1133">Transmembrane helix</keyword>